<dbReference type="AlphaFoldDB" id="A0A517QHU3"/>
<feature type="domain" description="Glycosyl transferase family 1" evidence="4">
    <location>
        <begin position="228"/>
        <end position="379"/>
    </location>
</feature>
<dbReference type="InterPro" id="IPR001296">
    <property type="entry name" value="Glyco_trans_1"/>
</dbReference>
<dbReference type="GO" id="GO:0102710">
    <property type="term" value="F:D-inositol-3-phosphate glycosyltransferase activity"/>
    <property type="evidence" value="ECO:0007669"/>
    <property type="project" value="UniProtKB-EC"/>
</dbReference>
<name>A0A517QHU3_9PLAN</name>
<evidence type="ECO:0000256" key="3">
    <source>
        <dbReference type="ARBA" id="ARBA00022679"/>
    </source>
</evidence>
<proteinExistence type="inferred from homology"/>
<evidence type="ECO:0000313" key="6">
    <source>
        <dbReference type="Proteomes" id="UP000315724"/>
    </source>
</evidence>
<keyword evidence="3 5" id="KW-0808">Transferase</keyword>
<dbReference type="CDD" id="cd03801">
    <property type="entry name" value="GT4_PimA-like"/>
    <property type="match status" value="1"/>
</dbReference>
<dbReference type="KEGG" id="tpol:Mal48_04350"/>
<keyword evidence="2 5" id="KW-0328">Glycosyltransferase</keyword>
<dbReference type="Proteomes" id="UP000315724">
    <property type="component" value="Chromosome"/>
</dbReference>
<gene>
    <name evidence="5" type="primary">mshA_2</name>
    <name evidence="5" type="ORF">Mal48_04350</name>
</gene>
<dbReference type="EMBL" id="CP036267">
    <property type="protein sequence ID" value="QDT31203.1"/>
    <property type="molecule type" value="Genomic_DNA"/>
</dbReference>
<dbReference type="EC" id="2.4.1.250" evidence="5"/>
<protein>
    <submittedName>
        <fullName evidence="5">D-inositol 3-phosphate glycosyltransferase</fullName>
        <ecNumber evidence="5">2.4.1.250</ecNumber>
    </submittedName>
</protein>
<dbReference type="PANTHER" id="PTHR12526">
    <property type="entry name" value="GLYCOSYLTRANSFERASE"/>
    <property type="match status" value="1"/>
</dbReference>
<evidence type="ECO:0000256" key="1">
    <source>
        <dbReference type="ARBA" id="ARBA00009481"/>
    </source>
</evidence>
<comment type="similarity">
    <text evidence="1">Belongs to the glycosyltransferase group 1 family. Glycosyltransferase 4 subfamily.</text>
</comment>
<dbReference type="PANTHER" id="PTHR12526:SF640">
    <property type="entry name" value="COLANIC ACID BIOSYNTHESIS GLYCOSYLTRANSFERASE WCAL-RELATED"/>
    <property type="match status" value="1"/>
</dbReference>
<organism evidence="5 6">
    <name type="scientific">Thalassoglobus polymorphus</name>
    <dbReference type="NCBI Taxonomy" id="2527994"/>
    <lineage>
        <taxon>Bacteria</taxon>
        <taxon>Pseudomonadati</taxon>
        <taxon>Planctomycetota</taxon>
        <taxon>Planctomycetia</taxon>
        <taxon>Planctomycetales</taxon>
        <taxon>Planctomycetaceae</taxon>
        <taxon>Thalassoglobus</taxon>
    </lineage>
</organism>
<dbReference type="Gene3D" id="3.40.50.2000">
    <property type="entry name" value="Glycogen Phosphorylase B"/>
    <property type="match status" value="2"/>
</dbReference>
<dbReference type="Pfam" id="PF00534">
    <property type="entry name" value="Glycos_transf_1"/>
    <property type="match status" value="1"/>
</dbReference>
<dbReference type="SUPFAM" id="SSF53756">
    <property type="entry name" value="UDP-Glycosyltransferase/glycogen phosphorylase"/>
    <property type="match status" value="1"/>
</dbReference>
<reference evidence="5 6" key="1">
    <citation type="submission" date="2019-02" db="EMBL/GenBank/DDBJ databases">
        <title>Deep-cultivation of Planctomycetes and their phenomic and genomic characterization uncovers novel biology.</title>
        <authorList>
            <person name="Wiegand S."/>
            <person name="Jogler M."/>
            <person name="Boedeker C."/>
            <person name="Pinto D."/>
            <person name="Vollmers J."/>
            <person name="Rivas-Marin E."/>
            <person name="Kohn T."/>
            <person name="Peeters S.H."/>
            <person name="Heuer A."/>
            <person name="Rast P."/>
            <person name="Oberbeckmann S."/>
            <person name="Bunk B."/>
            <person name="Jeske O."/>
            <person name="Meyerdierks A."/>
            <person name="Storesund J.E."/>
            <person name="Kallscheuer N."/>
            <person name="Luecker S."/>
            <person name="Lage O.M."/>
            <person name="Pohl T."/>
            <person name="Merkel B.J."/>
            <person name="Hornburger P."/>
            <person name="Mueller R.-W."/>
            <person name="Bruemmer F."/>
            <person name="Labrenz M."/>
            <person name="Spormann A.M."/>
            <person name="Op den Camp H."/>
            <person name="Overmann J."/>
            <person name="Amann R."/>
            <person name="Jetten M.S.M."/>
            <person name="Mascher T."/>
            <person name="Medema M.H."/>
            <person name="Devos D.P."/>
            <person name="Kaster A.-K."/>
            <person name="Ovreas L."/>
            <person name="Rohde M."/>
            <person name="Galperin M.Y."/>
            <person name="Jogler C."/>
        </authorList>
    </citation>
    <scope>NUCLEOTIDE SEQUENCE [LARGE SCALE GENOMIC DNA]</scope>
    <source>
        <strain evidence="5 6">Mal48</strain>
    </source>
</reference>
<evidence type="ECO:0000259" key="4">
    <source>
        <dbReference type="Pfam" id="PF00534"/>
    </source>
</evidence>
<evidence type="ECO:0000256" key="2">
    <source>
        <dbReference type="ARBA" id="ARBA00022676"/>
    </source>
</evidence>
<keyword evidence="6" id="KW-1185">Reference proteome</keyword>
<evidence type="ECO:0000313" key="5">
    <source>
        <dbReference type="EMBL" id="QDT31203.1"/>
    </source>
</evidence>
<sequence length="417" mass="46365">MFCGSCMHDNTWARALMQAGHEVSLIPTYTPIRVDEHNESSHRVFVGGINVYLNSKSGLWRGLPRFMKSWLDRPGVIQMLTKRAISNDASELGELALSMLSGDSGPHRDAFEELDRYVSDALKPDVVIFSNALLSGAVRQLKERFSGPVLCVLQGDDVFLDGLNEKYRQQVINEVSQRAQDFDGFLTHSQFYRDYMSKYLSLPIEKFSALPLGIDFTGHHGLPELRQTAPYTIGYFARVAPEKGVHHLVNGFVELRRIIPDAQLKVGGFLGPQFQKYLNDAFASAGEHASAIEYIGSPQTHKEKVEFLNSVDVLSVPTEFLEPKGIYVLEALANGVPVVQPRHGSFPEIIEATEGGLLVTPKDPTALAEGLAELHESSRRIKFAKRGWEQVRSAYSPEAMAARTTEILEQAMSTKSE</sequence>
<accession>A0A517QHU3</accession>